<comment type="caution">
    <text evidence="8">The sequence shown here is derived from an EMBL/GenBank/DDBJ whole genome shotgun (WGS) entry which is preliminary data.</text>
</comment>
<dbReference type="Proteomes" id="UP000178127">
    <property type="component" value="Unassembled WGS sequence"/>
</dbReference>
<dbReference type="GO" id="GO:0003735">
    <property type="term" value="F:structural constituent of ribosome"/>
    <property type="evidence" value="ECO:0007669"/>
    <property type="project" value="InterPro"/>
</dbReference>
<dbReference type="CDD" id="cd06089">
    <property type="entry name" value="KOW_RPL26"/>
    <property type="match status" value="1"/>
</dbReference>
<evidence type="ECO:0000256" key="4">
    <source>
        <dbReference type="ARBA" id="ARBA00035206"/>
    </source>
</evidence>
<evidence type="ECO:0000256" key="1">
    <source>
        <dbReference type="ARBA" id="ARBA00010618"/>
    </source>
</evidence>
<dbReference type="GO" id="GO:0019843">
    <property type="term" value="F:rRNA binding"/>
    <property type="evidence" value="ECO:0007669"/>
    <property type="project" value="UniProtKB-UniRule"/>
</dbReference>
<proteinExistence type="inferred from homology"/>
<dbReference type="SUPFAM" id="SSF50104">
    <property type="entry name" value="Translation proteins SH3-like domain"/>
    <property type="match status" value="1"/>
</dbReference>
<evidence type="ECO:0000256" key="6">
    <source>
        <dbReference type="RuleBase" id="RU003477"/>
    </source>
</evidence>
<dbReference type="InterPro" id="IPR057264">
    <property type="entry name" value="Ribosomal_uL24_C"/>
</dbReference>
<dbReference type="InterPro" id="IPR041988">
    <property type="entry name" value="Ribosomal_uL24_KOW"/>
</dbReference>
<evidence type="ECO:0000313" key="8">
    <source>
        <dbReference type="EMBL" id="OGC54445.1"/>
    </source>
</evidence>
<sequence>MRIHKGDKVKVITGKDKGKEGKVLAVYLSKNKVLIEGVNKVKRHVKPGTVSKEGGIVVVEKPINVSNVMFIDSTSGNPVRIGFKIVDGKKYRINKKSEEIIGKAK</sequence>
<dbReference type="PANTHER" id="PTHR12903">
    <property type="entry name" value="MITOCHONDRIAL RIBOSOMAL PROTEIN L24"/>
    <property type="match status" value="1"/>
</dbReference>
<evidence type="ECO:0000256" key="5">
    <source>
        <dbReference type="HAMAP-Rule" id="MF_01326"/>
    </source>
</evidence>
<dbReference type="GO" id="GO:1990904">
    <property type="term" value="C:ribonucleoprotein complex"/>
    <property type="evidence" value="ECO:0007669"/>
    <property type="project" value="UniProtKB-KW"/>
</dbReference>
<comment type="function">
    <text evidence="5">One of the proteins that surrounds the polypeptide exit tunnel on the outside of the subunit.</text>
</comment>
<dbReference type="Gene3D" id="2.30.30.30">
    <property type="match status" value="1"/>
</dbReference>
<dbReference type="InterPro" id="IPR003256">
    <property type="entry name" value="Ribosomal_uL24"/>
</dbReference>
<evidence type="ECO:0000256" key="2">
    <source>
        <dbReference type="ARBA" id="ARBA00022980"/>
    </source>
</evidence>
<name>A0A1F4VB58_UNCKA</name>
<dbReference type="AlphaFoldDB" id="A0A1F4VB58"/>
<gene>
    <name evidence="5" type="primary">rplX</name>
    <name evidence="8" type="ORF">A3D91_00930</name>
</gene>
<dbReference type="Pfam" id="PF17136">
    <property type="entry name" value="ribosomal_L24"/>
    <property type="match status" value="1"/>
</dbReference>
<dbReference type="SMART" id="SM00739">
    <property type="entry name" value="KOW"/>
    <property type="match status" value="1"/>
</dbReference>
<keyword evidence="5" id="KW-0694">RNA-binding</keyword>
<feature type="domain" description="KOW" evidence="7">
    <location>
        <begin position="2"/>
        <end position="29"/>
    </location>
</feature>
<dbReference type="EMBL" id="MEVD01000003">
    <property type="protein sequence ID" value="OGC54445.1"/>
    <property type="molecule type" value="Genomic_DNA"/>
</dbReference>
<dbReference type="InterPro" id="IPR008991">
    <property type="entry name" value="Translation_prot_SH3-like_sf"/>
</dbReference>
<evidence type="ECO:0000313" key="9">
    <source>
        <dbReference type="Proteomes" id="UP000178127"/>
    </source>
</evidence>
<dbReference type="GO" id="GO:0005840">
    <property type="term" value="C:ribosome"/>
    <property type="evidence" value="ECO:0007669"/>
    <property type="project" value="UniProtKB-KW"/>
</dbReference>
<keyword evidence="2 5" id="KW-0689">Ribosomal protein</keyword>
<accession>A0A1F4VB58</accession>
<dbReference type="Pfam" id="PF00467">
    <property type="entry name" value="KOW"/>
    <property type="match status" value="1"/>
</dbReference>
<protein>
    <recommendedName>
        <fullName evidence="4 5">Large ribosomal subunit protein uL24</fullName>
    </recommendedName>
</protein>
<dbReference type="InterPro" id="IPR005824">
    <property type="entry name" value="KOW"/>
</dbReference>
<evidence type="ECO:0000256" key="3">
    <source>
        <dbReference type="ARBA" id="ARBA00023274"/>
    </source>
</evidence>
<reference evidence="8 9" key="1">
    <citation type="journal article" date="2016" name="Nat. Commun.">
        <title>Thousands of microbial genomes shed light on interconnected biogeochemical processes in an aquifer system.</title>
        <authorList>
            <person name="Anantharaman K."/>
            <person name="Brown C.T."/>
            <person name="Hug L.A."/>
            <person name="Sharon I."/>
            <person name="Castelle C.J."/>
            <person name="Probst A.J."/>
            <person name="Thomas B.C."/>
            <person name="Singh A."/>
            <person name="Wilkins M.J."/>
            <person name="Karaoz U."/>
            <person name="Brodie E.L."/>
            <person name="Williams K.H."/>
            <person name="Hubbard S.S."/>
            <person name="Banfield J.F."/>
        </authorList>
    </citation>
    <scope>NUCLEOTIDE SEQUENCE [LARGE SCALE GENOMIC DNA]</scope>
</reference>
<dbReference type="InterPro" id="IPR005825">
    <property type="entry name" value="Ribosomal_uL24_CS"/>
</dbReference>
<dbReference type="PROSITE" id="PS01108">
    <property type="entry name" value="RIBOSOMAL_L24"/>
    <property type="match status" value="1"/>
</dbReference>
<comment type="subunit">
    <text evidence="5">Part of the 50S ribosomal subunit.</text>
</comment>
<dbReference type="HAMAP" id="MF_01326_B">
    <property type="entry name" value="Ribosomal_uL24_B"/>
    <property type="match status" value="1"/>
</dbReference>
<dbReference type="STRING" id="1802620.A3D91_00930"/>
<comment type="function">
    <text evidence="5">One of two assembly initiator proteins, it binds directly to the 5'-end of the 23S rRNA, where it nucleates assembly of the 50S subunit.</text>
</comment>
<keyword evidence="3 5" id="KW-0687">Ribonucleoprotein</keyword>
<dbReference type="InterPro" id="IPR014722">
    <property type="entry name" value="Rib_uL2_dom2"/>
</dbReference>
<keyword evidence="5" id="KW-0699">rRNA-binding</keyword>
<dbReference type="NCBIfam" id="TIGR01079">
    <property type="entry name" value="rplX_bact"/>
    <property type="match status" value="1"/>
</dbReference>
<evidence type="ECO:0000259" key="7">
    <source>
        <dbReference type="SMART" id="SM00739"/>
    </source>
</evidence>
<comment type="similarity">
    <text evidence="1 5 6">Belongs to the universal ribosomal protein uL24 family.</text>
</comment>
<dbReference type="GO" id="GO:0006412">
    <property type="term" value="P:translation"/>
    <property type="evidence" value="ECO:0007669"/>
    <property type="project" value="UniProtKB-UniRule"/>
</dbReference>
<organism evidence="8 9">
    <name type="scientific">candidate division WWE3 bacterium RIFCSPHIGHO2_02_FULL_38_14</name>
    <dbReference type="NCBI Taxonomy" id="1802620"/>
    <lineage>
        <taxon>Bacteria</taxon>
        <taxon>Katanobacteria</taxon>
    </lineage>
</organism>